<keyword evidence="2" id="KW-1185">Reference proteome</keyword>
<dbReference type="Proteomes" id="UP000886501">
    <property type="component" value="Unassembled WGS sequence"/>
</dbReference>
<organism evidence="1 2">
    <name type="scientific">Thelephora ganbajun</name>
    <name type="common">Ganba fungus</name>
    <dbReference type="NCBI Taxonomy" id="370292"/>
    <lineage>
        <taxon>Eukaryota</taxon>
        <taxon>Fungi</taxon>
        <taxon>Dikarya</taxon>
        <taxon>Basidiomycota</taxon>
        <taxon>Agaricomycotina</taxon>
        <taxon>Agaricomycetes</taxon>
        <taxon>Thelephorales</taxon>
        <taxon>Thelephoraceae</taxon>
        <taxon>Thelephora</taxon>
    </lineage>
</organism>
<dbReference type="EMBL" id="MU117990">
    <property type="protein sequence ID" value="KAF9650011.1"/>
    <property type="molecule type" value="Genomic_DNA"/>
</dbReference>
<reference evidence="1" key="2">
    <citation type="journal article" date="2020" name="Nat. Commun.">
        <title>Large-scale genome sequencing of mycorrhizal fungi provides insights into the early evolution of symbiotic traits.</title>
        <authorList>
            <person name="Miyauchi S."/>
            <person name="Kiss E."/>
            <person name="Kuo A."/>
            <person name="Drula E."/>
            <person name="Kohler A."/>
            <person name="Sanchez-Garcia M."/>
            <person name="Morin E."/>
            <person name="Andreopoulos B."/>
            <person name="Barry K.W."/>
            <person name="Bonito G."/>
            <person name="Buee M."/>
            <person name="Carver A."/>
            <person name="Chen C."/>
            <person name="Cichocki N."/>
            <person name="Clum A."/>
            <person name="Culley D."/>
            <person name="Crous P.W."/>
            <person name="Fauchery L."/>
            <person name="Girlanda M."/>
            <person name="Hayes R.D."/>
            <person name="Keri Z."/>
            <person name="LaButti K."/>
            <person name="Lipzen A."/>
            <person name="Lombard V."/>
            <person name="Magnuson J."/>
            <person name="Maillard F."/>
            <person name="Murat C."/>
            <person name="Nolan M."/>
            <person name="Ohm R.A."/>
            <person name="Pangilinan J."/>
            <person name="Pereira M.F."/>
            <person name="Perotto S."/>
            <person name="Peter M."/>
            <person name="Pfister S."/>
            <person name="Riley R."/>
            <person name="Sitrit Y."/>
            <person name="Stielow J.B."/>
            <person name="Szollosi G."/>
            <person name="Zifcakova L."/>
            <person name="Stursova M."/>
            <person name="Spatafora J.W."/>
            <person name="Tedersoo L."/>
            <person name="Vaario L.M."/>
            <person name="Yamada A."/>
            <person name="Yan M."/>
            <person name="Wang P."/>
            <person name="Xu J."/>
            <person name="Bruns T."/>
            <person name="Baldrian P."/>
            <person name="Vilgalys R."/>
            <person name="Dunand C."/>
            <person name="Henrissat B."/>
            <person name="Grigoriev I.V."/>
            <person name="Hibbett D."/>
            <person name="Nagy L.G."/>
            <person name="Martin F.M."/>
        </authorList>
    </citation>
    <scope>NUCLEOTIDE SEQUENCE</scope>
    <source>
        <strain evidence="1">P2</strain>
    </source>
</reference>
<proteinExistence type="predicted"/>
<name>A0ACB6ZLI7_THEGA</name>
<reference evidence="1" key="1">
    <citation type="submission" date="2019-10" db="EMBL/GenBank/DDBJ databases">
        <authorList>
            <consortium name="DOE Joint Genome Institute"/>
            <person name="Kuo A."/>
            <person name="Miyauchi S."/>
            <person name="Kiss E."/>
            <person name="Drula E."/>
            <person name="Kohler A."/>
            <person name="Sanchez-Garcia M."/>
            <person name="Andreopoulos B."/>
            <person name="Barry K.W."/>
            <person name="Bonito G."/>
            <person name="Buee M."/>
            <person name="Carver A."/>
            <person name="Chen C."/>
            <person name="Cichocki N."/>
            <person name="Clum A."/>
            <person name="Culley D."/>
            <person name="Crous P.W."/>
            <person name="Fauchery L."/>
            <person name="Girlanda M."/>
            <person name="Hayes R."/>
            <person name="Keri Z."/>
            <person name="Labutti K."/>
            <person name="Lipzen A."/>
            <person name="Lombard V."/>
            <person name="Magnuson J."/>
            <person name="Maillard F."/>
            <person name="Morin E."/>
            <person name="Murat C."/>
            <person name="Nolan M."/>
            <person name="Ohm R."/>
            <person name="Pangilinan J."/>
            <person name="Pereira M."/>
            <person name="Perotto S."/>
            <person name="Peter M."/>
            <person name="Riley R."/>
            <person name="Sitrit Y."/>
            <person name="Stielow B."/>
            <person name="Szollosi G."/>
            <person name="Zifcakova L."/>
            <person name="Stursova M."/>
            <person name="Spatafora J.W."/>
            <person name="Tedersoo L."/>
            <person name="Vaario L.-M."/>
            <person name="Yamada A."/>
            <person name="Yan M."/>
            <person name="Wang P."/>
            <person name="Xu J."/>
            <person name="Bruns T."/>
            <person name="Baldrian P."/>
            <person name="Vilgalys R."/>
            <person name="Henrissat B."/>
            <person name="Grigoriev I.V."/>
            <person name="Hibbett D."/>
            <person name="Nagy L.G."/>
            <person name="Martin F.M."/>
        </authorList>
    </citation>
    <scope>NUCLEOTIDE SEQUENCE</scope>
    <source>
        <strain evidence="1">P2</strain>
    </source>
</reference>
<gene>
    <name evidence="1" type="ORF">BDM02DRAFT_3112808</name>
</gene>
<comment type="caution">
    <text evidence="1">The sequence shown here is derived from an EMBL/GenBank/DDBJ whole genome shotgun (WGS) entry which is preliminary data.</text>
</comment>
<evidence type="ECO:0000313" key="1">
    <source>
        <dbReference type="EMBL" id="KAF9650011.1"/>
    </source>
</evidence>
<sequence length="49" mass="5583">MRRVASEYKHECDSRATRAAVDFESEAMGRRAQDSSQIALLLPRTMGQR</sequence>
<protein>
    <submittedName>
        <fullName evidence="1">Uncharacterized protein</fullName>
    </submittedName>
</protein>
<evidence type="ECO:0000313" key="2">
    <source>
        <dbReference type="Proteomes" id="UP000886501"/>
    </source>
</evidence>
<accession>A0ACB6ZLI7</accession>